<evidence type="ECO:0000256" key="2">
    <source>
        <dbReference type="ARBA" id="ARBA00012071"/>
    </source>
</evidence>
<evidence type="ECO:0000256" key="5">
    <source>
        <dbReference type="ARBA" id="ARBA00022679"/>
    </source>
</evidence>
<dbReference type="AlphaFoldDB" id="A0A1W1ECF4"/>
<dbReference type="InterPro" id="IPR027417">
    <property type="entry name" value="P-loop_NTPase"/>
</dbReference>
<keyword evidence="10" id="KW-0472">Membrane</keyword>
<keyword evidence="10" id="KW-1133">Transmembrane helix</keyword>
<dbReference type="UniPathway" id="UPA00359">
    <property type="reaction ID" value="UER00482"/>
</dbReference>
<comment type="pathway">
    <text evidence="1">Glycolipid biosynthesis; lipid IV(A) biosynthesis; lipid IV(A) from (3R)-3-hydroxytetradecanoyl-[acyl-carrier-protein] and UDP-N-acetyl-alpha-D-glucosamine: step 6/6.</text>
</comment>
<keyword evidence="5 11" id="KW-0808">Transferase</keyword>
<name>A0A1W1ECF4_9ZZZZ</name>
<evidence type="ECO:0000256" key="3">
    <source>
        <dbReference type="ARBA" id="ARBA00022516"/>
    </source>
</evidence>
<dbReference type="EC" id="2.7.1.130" evidence="2"/>
<dbReference type="GO" id="GO:0005886">
    <property type="term" value="C:plasma membrane"/>
    <property type="evidence" value="ECO:0007669"/>
    <property type="project" value="TreeGrafter"/>
</dbReference>
<dbReference type="PANTHER" id="PTHR42724:SF1">
    <property type="entry name" value="TETRAACYLDISACCHARIDE 4'-KINASE, MITOCHONDRIAL-RELATED"/>
    <property type="match status" value="1"/>
</dbReference>
<keyword evidence="7 11" id="KW-0418">Kinase</keyword>
<gene>
    <name evidence="11" type="ORF">MNB_SV-5-851</name>
</gene>
<keyword evidence="8" id="KW-0067">ATP-binding</keyword>
<dbReference type="GO" id="GO:0005524">
    <property type="term" value="F:ATP binding"/>
    <property type="evidence" value="ECO:0007669"/>
    <property type="project" value="UniProtKB-KW"/>
</dbReference>
<dbReference type="NCBIfam" id="TIGR00682">
    <property type="entry name" value="lpxK"/>
    <property type="match status" value="1"/>
</dbReference>
<keyword evidence="6" id="KW-0547">Nucleotide-binding</keyword>
<keyword evidence="4" id="KW-0441">Lipid A biosynthesis</keyword>
<dbReference type="SUPFAM" id="SSF52540">
    <property type="entry name" value="P-loop containing nucleoside triphosphate hydrolases"/>
    <property type="match status" value="1"/>
</dbReference>
<evidence type="ECO:0000256" key="7">
    <source>
        <dbReference type="ARBA" id="ARBA00022777"/>
    </source>
</evidence>
<dbReference type="PANTHER" id="PTHR42724">
    <property type="entry name" value="TETRAACYLDISACCHARIDE 4'-KINASE"/>
    <property type="match status" value="1"/>
</dbReference>
<protein>
    <recommendedName>
        <fullName evidence="2">tetraacyldisaccharide 4'-kinase</fullName>
        <ecNumber evidence="2">2.7.1.130</ecNumber>
    </recommendedName>
</protein>
<dbReference type="NCBIfam" id="NF001892">
    <property type="entry name" value="PRK00652.1-5"/>
    <property type="match status" value="1"/>
</dbReference>
<dbReference type="GO" id="GO:0009244">
    <property type="term" value="P:lipopolysaccharide core region biosynthetic process"/>
    <property type="evidence" value="ECO:0007669"/>
    <property type="project" value="TreeGrafter"/>
</dbReference>
<accession>A0A1W1ECF4</accession>
<evidence type="ECO:0000256" key="6">
    <source>
        <dbReference type="ARBA" id="ARBA00022741"/>
    </source>
</evidence>
<evidence type="ECO:0000256" key="9">
    <source>
        <dbReference type="ARBA" id="ARBA00023098"/>
    </source>
</evidence>
<evidence type="ECO:0000256" key="1">
    <source>
        <dbReference type="ARBA" id="ARBA00004870"/>
    </source>
</evidence>
<dbReference type="GO" id="GO:0009245">
    <property type="term" value="P:lipid A biosynthetic process"/>
    <property type="evidence" value="ECO:0007669"/>
    <property type="project" value="UniProtKB-KW"/>
</dbReference>
<dbReference type="Pfam" id="PF02606">
    <property type="entry name" value="LpxK"/>
    <property type="match status" value="1"/>
</dbReference>
<keyword evidence="3" id="KW-0444">Lipid biosynthesis</keyword>
<dbReference type="EMBL" id="FPKX01000017">
    <property type="protein sequence ID" value="SFZ97704.1"/>
    <property type="molecule type" value="Genomic_DNA"/>
</dbReference>
<organism evidence="11">
    <name type="scientific">hydrothermal vent metagenome</name>
    <dbReference type="NCBI Taxonomy" id="652676"/>
    <lineage>
        <taxon>unclassified sequences</taxon>
        <taxon>metagenomes</taxon>
        <taxon>ecological metagenomes</taxon>
    </lineage>
</organism>
<evidence type="ECO:0000313" key="11">
    <source>
        <dbReference type="EMBL" id="SFZ97704.1"/>
    </source>
</evidence>
<feature type="transmembrane region" description="Helical" evidence="10">
    <location>
        <begin position="14"/>
        <end position="36"/>
    </location>
</feature>
<proteinExistence type="inferred from homology"/>
<dbReference type="HAMAP" id="MF_00409">
    <property type="entry name" value="LpxK"/>
    <property type="match status" value="1"/>
</dbReference>
<keyword evidence="9" id="KW-0443">Lipid metabolism</keyword>
<dbReference type="GO" id="GO:0009029">
    <property type="term" value="F:lipid-A 4'-kinase activity"/>
    <property type="evidence" value="ECO:0007669"/>
    <property type="project" value="UniProtKB-EC"/>
</dbReference>
<sequence length="306" mass="34823">MSKYIEAMMFSPKWHHYIFIVILLPFSFLYGFIMIVRRLLTQKKDFGIPIISVGNLIVGGSGKTPFVIALAERYDEVAVISRGYGRESKGLIEVSQKGKVCTTVEQSGDEAMLMAISLPNASVIVSEDRPKAIEFAKSKGAKIIVLDDGFSRVNILKFEILLEPESIKNYLPFPSGAFREFFFMKRYADLSLVEGKDFKREVFFENLTEKMLLVTAISNPSRLDKYLPKGVISKFYLADHSYFDESELEKNMKKVGATTLLVTGKDEVKMRGFKLPLSKIKLKLNINNEILIKCDEYLNSYKRKNS</sequence>
<evidence type="ECO:0000256" key="10">
    <source>
        <dbReference type="SAM" id="Phobius"/>
    </source>
</evidence>
<dbReference type="InterPro" id="IPR003758">
    <property type="entry name" value="LpxK"/>
</dbReference>
<evidence type="ECO:0000256" key="4">
    <source>
        <dbReference type="ARBA" id="ARBA00022556"/>
    </source>
</evidence>
<keyword evidence="10" id="KW-0812">Transmembrane</keyword>
<evidence type="ECO:0000256" key="8">
    <source>
        <dbReference type="ARBA" id="ARBA00022840"/>
    </source>
</evidence>
<reference evidence="11" key="1">
    <citation type="submission" date="2016-10" db="EMBL/GenBank/DDBJ databases">
        <authorList>
            <person name="de Groot N.N."/>
        </authorList>
    </citation>
    <scope>NUCLEOTIDE SEQUENCE</scope>
</reference>